<comment type="caution">
    <text evidence="6">The sequence shown here is derived from an EMBL/GenBank/DDBJ whole genome shotgun (WGS) entry which is preliminary data.</text>
</comment>
<sequence>MGICCLAGCGNSTGNGGKTSANADTAVQGRESSDTEKVKLTALISKHSLTKDVNEMEWLNLLEEENGVDVEWQQITADWDQKKSVMFAGGDIPDILVKATVTTDFATYNGLFENLAPYIDSGEMPNVAKMFEDHPELRVLSTDENGAIYGIPNYRSLWPRTNRVLYINKTWLDNLGLQVPATMDELEEVLIAFKNEDPNGNGDTKDEIPLDFSGFPTFMLGCFGVPMMNESDGYFVEDGKVKNYRVDERYKTFMIWLQKLYGEGLINEEVITQDYSKFQSLARGEGSTAKVGVTLGWESGDRFGTGVADQYLPLPALKPHADSDENEVYWGYYSDNNSVNAATAALSANCKNKAEAVKFIDAFYAEDIGIQVLFGGMNDVDKCLQDNGDGTYTVLPPADSSIDAGTWKWTNSFADYSPYYIPDDMKDKLTMGEDMQRVLEERIPLEATLDMMEKKCETYPAKFITYTTDENSDLAMTQANINNIVDQTYSAWLTDSSRNIEEEWDAYVQSVYDIGLTQNLEIRQTAYERYLTSMK</sequence>
<dbReference type="PANTHER" id="PTHR43649:SF33">
    <property type="entry name" value="POLYGALACTURONAN_RHAMNOGALACTURONAN-BINDING PROTEIN YTCQ"/>
    <property type="match status" value="1"/>
</dbReference>
<dbReference type="SUPFAM" id="SSF53850">
    <property type="entry name" value="Periplasmic binding protein-like II"/>
    <property type="match status" value="1"/>
</dbReference>
<evidence type="ECO:0000256" key="5">
    <source>
        <dbReference type="ARBA" id="ARBA00023288"/>
    </source>
</evidence>
<keyword evidence="3" id="KW-0472">Membrane</keyword>
<keyword evidence="1" id="KW-1003">Cell membrane</keyword>
<evidence type="ECO:0000256" key="1">
    <source>
        <dbReference type="ARBA" id="ARBA00022475"/>
    </source>
</evidence>
<dbReference type="Pfam" id="PF01547">
    <property type="entry name" value="SBP_bac_1"/>
    <property type="match status" value="1"/>
</dbReference>
<dbReference type="OrthoDB" id="2491264at2"/>
<dbReference type="InterPro" id="IPR006059">
    <property type="entry name" value="SBP"/>
</dbReference>
<evidence type="ECO:0008006" key="10">
    <source>
        <dbReference type="Google" id="ProtNLM"/>
    </source>
</evidence>
<dbReference type="AlphaFoldDB" id="A0A1E3ULE9"/>
<evidence type="ECO:0000256" key="3">
    <source>
        <dbReference type="ARBA" id="ARBA00023136"/>
    </source>
</evidence>
<evidence type="ECO:0000256" key="2">
    <source>
        <dbReference type="ARBA" id="ARBA00022729"/>
    </source>
</evidence>
<evidence type="ECO:0000313" key="7">
    <source>
        <dbReference type="EMBL" id="ODR58707.1"/>
    </source>
</evidence>
<evidence type="ECO:0000313" key="8">
    <source>
        <dbReference type="Proteomes" id="UP000094271"/>
    </source>
</evidence>
<name>A0A1E3ULE9_9FIRM</name>
<proteinExistence type="predicted"/>
<dbReference type="EMBL" id="MEHD01000019">
    <property type="protein sequence ID" value="ODR58707.1"/>
    <property type="molecule type" value="Genomic_DNA"/>
</dbReference>
<dbReference type="PANTHER" id="PTHR43649">
    <property type="entry name" value="ARABINOSE-BINDING PROTEIN-RELATED"/>
    <property type="match status" value="1"/>
</dbReference>
<reference evidence="7 9" key="1">
    <citation type="submission" date="2016-08" db="EMBL/GenBank/DDBJ databases">
        <title>Characterization of Isolates of Eisenbergiella tayi Derived from Blood Cultures, Using Whole Genome Sequencing.</title>
        <authorList>
            <person name="Bernier A.-M."/>
            <person name="Burdz T."/>
            <person name="Wiebe D."/>
            <person name="Bernard K."/>
        </authorList>
    </citation>
    <scope>NUCLEOTIDE SEQUENCE [LARGE SCALE GENOMIC DNA]</scope>
    <source>
        <strain evidence="7 9">NML120146</strain>
    </source>
</reference>
<dbReference type="Proteomes" id="UP000094869">
    <property type="component" value="Unassembled WGS sequence"/>
</dbReference>
<evidence type="ECO:0000313" key="9">
    <source>
        <dbReference type="Proteomes" id="UP000094869"/>
    </source>
</evidence>
<dbReference type="EMBL" id="MEHA01000004">
    <property type="protein sequence ID" value="ODR53704.1"/>
    <property type="molecule type" value="Genomic_DNA"/>
</dbReference>
<reference evidence="6 8" key="2">
    <citation type="submission" date="2016-08" db="EMBL/GenBank/DDBJ databases">
        <authorList>
            <person name="Seilhamer J.J."/>
        </authorList>
    </citation>
    <scope>NUCLEOTIDE SEQUENCE [LARGE SCALE GENOMIC DNA]</scope>
    <source>
        <strain evidence="6 8">NML150140-1</strain>
    </source>
</reference>
<dbReference type="Proteomes" id="UP000094271">
    <property type="component" value="Unassembled WGS sequence"/>
</dbReference>
<keyword evidence="9" id="KW-1185">Reference proteome</keyword>
<protein>
    <recommendedName>
        <fullName evidence="10">Lipoprotein LipO</fullName>
    </recommendedName>
</protein>
<dbReference type="InterPro" id="IPR050490">
    <property type="entry name" value="Bact_solute-bd_prot1"/>
</dbReference>
<keyword evidence="2" id="KW-0732">Signal</keyword>
<keyword evidence="4" id="KW-0564">Palmitate</keyword>
<evidence type="ECO:0000313" key="6">
    <source>
        <dbReference type="EMBL" id="ODR53704.1"/>
    </source>
</evidence>
<accession>A0A1E3ULE9</accession>
<gene>
    <name evidence="6" type="ORF">BEI59_07410</name>
    <name evidence="7" type="ORF">BEI63_08840</name>
</gene>
<organism evidence="6 8">
    <name type="scientific">Eisenbergiella tayi</name>
    <dbReference type="NCBI Taxonomy" id="1432052"/>
    <lineage>
        <taxon>Bacteria</taxon>
        <taxon>Bacillati</taxon>
        <taxon>Bacillota</taxon>
        <taxon>Clostridia</taxon>
        <taxon>Lachnospirales</taxon>
        <taxon>Lachnospiraceae</taxon>
        <taxon>Eisenbergiella</taxon>
    </lineage>
</organism>
<keyword evidence="5" id="KW-0449">Lipoprotein</keyword>
<evidence type="ECO:0000256" key="4">
    <source>
        <dbReference type="ARBA" id="ARBA00023139"/>
    </source>
</evidence>
<dbReference type="Gene3D" id="3.40.190.10">
    <property type="entry name" value="Periplasmic binding protein-like II"/>
    <property type="match status" value="2"/>
</dbReference>